<proteinExistence type="predicted"/>
<evidence type="ECO:0000256" key="5">
    <source>
        <dbReference type="ARBA" id="ARBA00022777"/>
    </source>
</evidence>
<reference evidence="9 10" key="1">
    <citation type="submission" date="2017-04" db="EMBL/GenBank/DDBJ databases">
        <authorList>
            <person name="Afonso C.L."/>
            <person name="Miller P.J."/>
            <person name="Scott M.A."/>
            <person name="Spackman E."/>
            <person name="Goraichik I."/>
            <person name="Dimitrov K.M."/>
            <person name="Suarez D.L."/>
            <person name="Swayne D.E."/>
        </authorList>
    </citation>
    <scope>NUCLEOTIDE SEQUENCE [LARGE SCALE GENOMIC DNA]</scope>
    <source>
        <strain evidence="9 10">DSM 19625</strain>
    </source>
</reference>
<dbReference type="SUPFAM" id="SSF47384">
    <property type="entry name" value="Homodimeric domain of signal transducing histidine kinase"/>
    <property type="match status" value="1"/>
</dbReference>
<dbReference type="PANTHER" id="PTHR45453:SF1">
    <property type="entry name" value="PHOSPHATE REGULON SENSOR PROTEIN PHOR"/>
    <property type="match status" value="1"/>
</dbReference>
<organism evidence="9 10">
    <name type="scientific">Pedobacter nyackensis</name>
    <dbReference type="NCBI Taxonomy" id="475255"/>
    <lineage>
        <taxon>Bacteria</taxon>
        <taxon>Pseudomonadati</taxon>
        <taxon>Bacteroidota</taxon>
        <taxon>Sphingobacteriia</taxon>
        <taxon>Sphingobacteriales</taxon>
        <taxon>Sphingobacteriaceae</taxon>
        <taxon>Pedobacter</taxon>
    </lineage>
</organism>
<keyword evidence="5 9" id="KW-0418">Kinase</keyword>
<keyword evidence="3" id="KW-0597">Phosphoprotein</keyword>
<dbReference type="InterPro" id="IPR036097">
    <property type="entry name" value="HisK_dim/P_sf"/>
</dbReference>
<protein>
    <recommendedName>
        <fullName evidence="2">histidine kinase</fullName>
        <ecNumber evidence="2">2.7.13.3</ecNumber>
    </recommendedName>
</protein>
<name>A0A1W2ESU9_9SPHI</name>
<dbReference type="InterPro" id="IPR005467">
    <property type="entry name" value="His_kinase_dom"/>
</dbReference>
<dbReference type="RefSeq" id="WP_084291458.1">
    <property type="nucleotide sequence ID" value="NZ_FWYB01000015.1"/>
</dbReference>
<dbReference type="SUPFAM" id="SSF55874">
    <property type="entry name" value="ATPase domain of HSP90 chaperone/DNA topoisomerase II/histidine kinase"/>
    <property type="match status" value="1"/>
</dbReference>
<dbReference type="Pfam" id="PF02518">
    <property type="entry name" value="HATPase_c"/>
    <property type="match status" value="1"/>
</dbReference>
<dbReference type="Gene3D" id="3.30.565.10">
    <property type="entry name" value="Histidine kinase-like ATPase, C-terminal domain"/>
    <property type="match status" value="1"/>
</dbReference>
<dbReference type="Gene3D" id="1.10.287.130">
    <property type="match status" value="1"/>
</dbReference>
<gene>
    <name evidence="9" type="ORF">SAMN04488101_11588</name>
</gene>
<dbReference type="GO" id="GO:0005886">
    <property type="term" value="C:plasma membrane"/>
    <property type="evidence" value="ECO:0007669"/>
    <property type="project" value="TreeGrafter"/>
</dbReference>
<dbReference type="EC" id="2.7.13.3" evidence="2"/>
<evidence type="ECO:0000256" key="1">
    <source>
        <dbReference type="ARBA" id="ARBA00000085"/>
    </source>
</evidence>
<dbReference type="InterPro" id="IPR004358">
    <property type="entry name" value="Sig_transdc_His_kin-like_C"/>
</dbReference>
<keyword evidence="7" id="KW-1133">Transmembrane helix</keyword>
<feature type="transmembrane region" description="Helical" evidence="7">
    <location>
        <begin position="7"/>
        <end position="30"/>
    </location>
</feature>
<dbReference type="PROSITE" id="PS50109">
    <property type="entry name" value="HIS_KIN"/>
    <property type="match status" value="1"/>
</dbReference>
<evidence type="ECO:0000256" key="4">
    <source>
        <dbReference type="ARBA" id="ARBA00022679"/>
    </source>
</evidence>
<dbReference type="InterPro" id="IPR050351">
    <property type="entry name" value="BphY/WalK/GraS-like"/>
</dbReference>
<dbReference type="OrthoDB" id="1522504at2"/>
<dbReference type="InterPro" id="IPR036890">
    <property type="entry name" value="HATPase_C_sf"/>
</dbReference>
<keyword evidence="4" id="KW-0808">Transferase</keyword>
<evidence type="ECO:0000256" key="2">
    <source>
        <dbReference type="ARBA" id="ARBA00012438"/>
    </source>
</evidence>
<dbReference type="AlphaFoldDB" id="A0A1W2ESU9"/>
<dbReference type="SMART" id="SM00388">
    <property type="entry name" value="HisKA"/>
    <property type="match status" value="1"/>
</dbReference>
<dbReference type="Proteomes" id="UP000192678">
    <property type="component" value="Unassembled WGS sequence"/>
</dbReference>
<dbReference type="PANTHER" id="PTHR45453">
    <property type="entry name" value="PHOSPHATE REGULON SENSOR PROTEIN PHOR"/>
    <property type="match status" value="1"/>
</dbReference>
<evidence type="ECO:0000313" key="9">
    <source>
        <dbReference type="EMBL" id="SMD12715.1"/>
    </source>
</evidence>
<keyword evidence="7" id="KW-0472">Membrane</keyword>
<dbReference type="CDD" id="cd00075">
    <property type="entry name" value="HATPase"/>
    <property type="match status" value="1"/>
</dbReference>
<evidence type="ECO:0000256" key="7">
    <source>
        <dbReference type="SAM" id="Phobius"/>
    </source>
</evidence>
<dbReference type="Pfam" id="PF00512">
    <property type="entry name" value="HisKA"/>
    <property type="match status" value="1"/>
</dbReference>
<dbReference type="GO" id="GO:0016036">
    <property type="term" value="P:cellular response to phosphate starvation"/>
    <property type="evidence" value="ECO:0007669"/>
    <property type="project" value="TreeGrafter"/>
</dbReference>
<keyword evidence="10" id="KW-1185">Reference proteome</keyword>
<dbReference type="PRINTS" id="PR00344">
    <property type="entry name" value="BCTRLSENSOR"/>
</dbReference>
<dbReference type="InterPro" id="IPR003661">
    <property type="entry name" value="HisK_dim/P_dom"/>
</dbReference>
<feature type="transmembrane region" description="Helical" evidence="7">
    <location>
        <begin position="142"/>
        <end position="166"/>
    </location>
</feature>
<dbReference type="GO" id="GO:0000155">
    <property type="term" value="F:phosphorelay sensor kinase activity"/>
    <property type="evidence" value="ECO:0007669"/>
    <property type="project" value="InterPro"/>
</dbReference>
<accession>A0A1W2ESU9</accession>
<sequence length="443" mass="50741">MKLSSKLILFITSSKLVVVLLFIVSLPFLVDGIVSEYTNYSLRRQQDKVIQIVQKKGIEHYLQGEDSYGSYTMLKEEYIALEPAIKGLPIDTIKTAQRVVEQDTLNYRILMHTFNFQQKPYLLEIGKTISSINQYNKPLQRIALYVLMGLIAITLLFDLLFTRILIRPLGKIIKSKLTNRKFPFKDRFIPVETSTYDFKYLDESLILLMEQINEAFEKEREFTANASHELMTPISILQNKMENLIGDEQLSDSVVIRIVEMMKTLDRLKKISNSLLLISRIENEQFVKSDTLKPAELLNEVVEEISHRLEEKELHIKLKLNPNLFLNGVNRDLLFQLFYNLINNAIKYNVNKGSIIITDQLSNSGYLIAIADTGIGIAAEEQAFIFDRFRKTNLNKNVGYGLGLSIVKSICLYHGITIKVNSEVNVGSTFSLLFPAGIYTESM</sequence>
<keyword evidence="7" id="KW-0812">Transmembrane</keyword>
<evidence type="ECO:0000259" key="8">
    <source>
        <dbReference type="PROSITE" id="PS50109"/>
    </source>
</evidence>
<dbReference type="EMBL" id="FWYB01000015">
    <property type="protein sequence ID" value="SMD12715.1"/>
    <property type="molecule type" value="Genomic_DNA"/>
</dbReference>
<comment type="catalytic activity">
    <reaction evidence="1">
        <text>ATP + protein L-histidine = ADP + protein N-phospho-L-histidine.</text>
        <dbReference type="EC" id="2.7.13.3"/>
    </reaction>
</comment>
<dbReference type="SMART" id="SM00387">
    <property type="entry name" value="HATPase_c"/>
    <property type="match status" value="1"/>
</dbReference>
<feature type="domain" description="Histidine kinase" evidence="8">
    <location>
        <begin position="225"/>
        <end position="438"/>
    </location>
</feature>
<dbReference type="InterPro" id="IPR003594">
    <property type="entry name" value="HATPase_dom"/>
</dbReference>
<evidence type="ECO:0000313" key="10">
    <source>
        <dbReference type="Proteomes" id="UP000192678"/>
    </source>
</evidence>
<evidence type="ECO:0000256" key="6">
    <source>
        <dbReference type="ARBA" id="ARBA00023012"/>
    </source>
</evidence>
<dbReference type="CDD" id="cd00082">
    <property type="entry name" value="HisKA"/>
    <property type="match status" value="1"/>
</dbReference>
<evidence type="ECO:0000256" key="3">
    <source>
        <dbReference type="ARBA" id="ARBA00022553"/>
    </source>
</evidence>
<dbReference type="GO" id="GO:0004721">
    <property type="term" value="F:phosphoprotein phosphatase activity"/>
    <property type="evidence" value="ECO:0007669"/>
    <property type="project" value="TreeGrafter"/>
</dbReference>
<keyword evidence="6" id="KW-0902">Two-component regulatory system</keyword>
<dbReference type="STRING" id="475255.SAMN04488101_11588"/>